<name>A0ACB0YAZ8_MELEN</name>
<accession>A0ACB0YAZ8</accession>
<dbReference type="EMBL" id="CAVMJV010000009">
    <property type="protein sequence ID" value="CAK5038596.1"/>
    <property type="molecule type" value="Genomic_DNA"/>
</dbReference>
<protein>
    <submittedName>
        <fullName evidence="1">Uncharacterized protein</fullName>
    </submittedName>
</protein>
<sequence length="158" mass="18004">MLHYWFVTSQNKSDKLVIFLLLKFKDSNTLKIFWFNGGPGCSSLTGFLDGMGPYLINKDGKSLRKNVYSWNKYASVVYIESPVGVGYSYSLNGKIENSDDNTAKMNYEAVKQFLQIHNSYRNYSIYITGESYAGVYIPMLASKIIDGQKNFRINLKAI</sequence>
<organism evidence="1 2">
    <name type="scientific">Meloidogyne enterolobii</name>
    <name type="common">Root-knot nematode worm</name>
    <name type="synonym">Meloidogyne mayaguensis</name>
    <dbReference type="NCBI Taxonomy" id="390850"/>
    <lineage>
        <taxon>Eukaryota</taxon>
        <taxon>Metazoa</taxon>
        <taxon>Ecdysozoa</taxon>
        <taxon>Nematoda</taxon>
        <taxon>Chromadorea</taxon>
        <taxon>Rhabditida</taxon>
        <taxon>Tylenchina</taxon>
        <taxon>Tylenchomorpha</taxon>
        <taxon>Tylenchoidea</taxon>
        <taxon>Meloidogynidae</taxon>
        <taxon>Meloidogyninae</taxon>
        <taxon>Meloidogyne</taxon>
    </lineage>
</organism>
<evidence type="ECO:0000313" key="1">
    <source>
        <dbReference type="EMBL" id="CAK5038596.1"/>
    </source>
</evidence>
<proteinExistence type="predicted"/>
<evidence type="ECO:0000313" key="2">
    <source>
        <dbReference type="Proteomes" id="UP001497535"/>
    </source>
</evidence>
<dbReference type="Proteomes" id="UP001497535">
    <property type="component" value="Unassembled WGS sequence"/>
</dbReference>
<comment type="caution">
    <text evidence="1">The sequence shown here is derived from an EMBL/GenBank/DDBJ whole genome shotgun (WGS) entry which is preliminary data.</text>
</comment>
<gene>
    <name evidence="1" type="ORF">MENTE1834_LOCUS9668</name>
</gene>
<reference evidence="1" key="1">
    <citation type="submission" date="2023-11" db="EMBL/GenBank/DDBJ databases">
        <authorList>
            <person name="Poullet M."/>
        </authorList>
    </citation>
    <scope>NUCLEOTIDE SEQUENCE</scope>
    <source>
        <strain evidence="1">E1834</strain>
    </source>
</reference>
<keyword evidence="2" id="KW-1185">Reference proteome</keyword>